<dbReference type="PANTHER" id="PTHR42815:SF2">
    <property type="entry name" value="FAD-BINDING, PUTATIVE (AFU_ORTHOLOGUE AFUA_6G07600)-RELATED"/>
    <property type="match status" value="1"/>
</dbReference>
<name>A0A2A5AWN0_9GAMM</name>
<evidence type="ECO:0000259" key="1">
    <source>
        <dbReference type="Pfam" id="PF01243"/>
    </source>
</evidence>
<dbReference type="InterPro" id="IPR011576">
    <property type="entry name" value="Pyridox_Oxase_N"/>
</dbReference>
<organism evidence="2 3">
    <name type="scientific">SAR86 cluster bacterium</name>
    <dbReference type="NCBI Taxonomy" id="2030880"/>
    <lineage>
        <taxon>Bacteria</taxon>
        <taxon>Pseudomonadati</taxon>
        <taxon>Pseudomonadota</taxon>
        <taxon>Gammaproteobacteria</taxon>
        <taxon>SAR86 cluster</taxon>
    </lineage>
</organism>
<dbReference type="PANTHER" id="PTHR42815">
    <property type="entry name" value="FAD-BINDING, PUTATIVE (AFU_ORTHOLOGUE AFUA_6G07600)-RELATED"/>
    <property type="match status" value="1"/>
</dbReference>
<dbReference type="EMBL" id="NVVJ01000035">
    <property type="protein sequence ID" value="PCJ23717.1"/>
    <property type="molecule type" value="Genomic_DNA"/>
</dbReference>
<proteinExistence type="predicted"/>
<dbReference type="AlphaFoldDB" id="A0A2A5AWN0"/>
<reference evidence="3" key="1">
    <citation type="submission" date="2017-08" db="EMBL/GenBank/DDBJ databases">
        <title>A dynamic microbial community with high functional redundancy inhabits the cold, oxic subseafloor aquifer.</title>
        <authorList>
            <person name="Tully B.J."/>
            <person name="Wheat C.G."/>
            <person name="Glazer B.T."/>
            <person name="Huber J.A."/>
        </authorList>
    </citation>
    <scope>NUCLEOTIDE SEQUENCE [LARGE SCALE GENOMIC DNA]</scope>
</reference>
<gene>
    <name evidence="2" type="ORF">COA96_11235</name>
</gene>
<evidence type="ECO:0000313" key="2">
    <source>
        <dbReference type="EMBL" id="PCJ23717.1"/>
    </source>
</evidence>
<dbReference type="InterPro" id="IPR012349">
    <property type="entry name" value="Split_barrel_FMN-bd"/>
</dbReference>
<dbReference type="Gene3D" id="2.30.110.10">
    <property type="entry name" value="Electron Transport, Fmn-binding Protein, Chain A"/>
    <property type="match status" value="1"/>
</dbReference>
<evidence type="ECO:0000313" key="3">
    <source>
        <dbReference type="Proteomes" id="UP000218327"/>
    </source>
</evidence>
<dbReference type="Proteomes" id="UP000218327">
    <property type="component" value="Unassembled WGS sequence"/>
</dbReference>
<sequence length="333" mass="36030">MNKLVTSVSELEAHVGKTPGPMKLKVIDHLDNGALQWIAASPIAFVSFADQSAIDLTLGGGRAGFAIGDSKTLRLPKSALDRPELAHPGKQVGSVFLIPSIREVLRVNGIVDAVTDEEIIVTVKECYGHCGKSLIRSEFWFAQPSSESPADIKSFSDTCRFMALASIDDKGYADVSPKGDPAGSMAFLDNDILWFADRPGNKRTDSFRNIITQPKVAALLMIPGSSYVVHVSGIAQITTDETERERFSVQNKVPKVAICIKNITIEMSESPALNRANLWPAEAAPDNINPGKLFLDHLKLNKNIGVKVIGAALSSVSGLVQKGLEDDYKKNLY</sequence>
<dbReference type="Pfam" id="PF01243">
    <property type="entry name" value="PNPOx_N"/>
    <property type="match status" value="1"/>
</dbReference>
<protein>
    <submittedName>
        <fullName evidence="2">Pyridoxamine 5-phosphate oxidase</fullName>
    </submittedName>
</protein>
<comment type="caution">
    <text evidence="2">The sequence shown here is derived from an EMBL/GenBank/DDBJ whole genome shotgun (WGS) entry which is preliminary data.</text>
</comment>
<dbReference type="SUPFAM" id="SSF50475">
    <property type="entry name" value="FMN-binding split barrel"/>
    <property type="match status" value="1"/>
</dbReference>
<feature type="domain" description="Pyridoxamine 5'-phosphate oxidase N-terminal" evidence="1">
    <location>
        <begin position="151"/>
        <end position="250"/>
    </location>
</feature>
<accession>A0A2A5AWN0</accession>